<dbReference type="InterPro" id="IPR034294">
    <property type="entry name" value="Aquaporin_transptr"/>
</dbReference>
<feature type="transmembrane region" description="Helical" evidence="10">
    <location>
        <begin position="44"/>
        <end position="65"/>
    </location>
</feature>
<keyword evidence="3 8" id="KW-0813">Transport</keyword>
<name>A0ABM0K2D3_APLCA</name>
<evidence type="ECO:0000256" key="2">
    <source>
        <dbReference type="ARBA" id="ARBA00006175"/>
    </source>
</evidence>
<dbReference type="PANTHER" id="PTHR19139:SF199">
    <property type="entry name" value="MIP17260P"/>
    <property type="match status" value="1"/>
</dbReference>
<evidence type="ECO:0000313" key="12">
    <source>
        <dbReference type="RefSeq" id="XP_005107114.1"/>
    </source>
</evidence>
<evidence type="ECO:0000313" key="11">
    <source>
        <dbReference type="Proteomes" id="UP000694888"/>
    </source>
</evidence>
<dbReference type="Gene3D" id="1.20.1080.10">
    <property type="entry name" value="Glycerol uptake facilitator protein"/>
    <property type="match status" value="1"/>
</dbReference>
<evidence type="ECO:0000256" key="4">
    <source>
        <dbReference type="ARBA" id="ARBA00022475"/>
    </source>
</evidence>
<evidence type="ECO:0000256" key="1">
    <source>
        <dbReference type="ARBA" id="ARBA00004651"/>
    </source>
</evidence>
<comment type="subcellular location">
    <subcellularLocation>
        <location evidence="1">Cell membrane</location>
        <topology evidence="1">Multi-pass membrane protein</topology>
    </subcellularLocation>
</comment>
<organism evidence="11 12">
    <name type="scientific">Aplysia californica</name>
    <name type="common">California sea hare</name>
    <dbReference type="NCBI Taxonomy" id="6500"/>
    <lineage>
        <taxon>Eukaryota</taxon>
        <taxon>Metazoa</taxon>
        <taxon>Spiralia</taxon>
        <taxon>Lophotrochozoa</taxon>
        <taxon>Mollusca</taxon>
        <taxon>Gastropoda</taxon>
        <taxon>Heterobranchia</taxon>
        <taxon>Euthyneura</taxon>
        <taxon>Tectipleura</taxon>
        <taxon>Aplysiida</taxon>
        <taxon>Aplysioidea</taxon>
        <taxon>Aplysiidae</taxon>
        <taxon>Aplysia</taxon>
    </lineage>
</organism>
<keyword evidence="6 10" id="KW-1133">Transmembrane helix</keyword>
<evidence type="ECO:0000256" key="7">
    <source>
        <dbReference type="ARBA" id="ARBA00023136"/>
    </source>
</evidence>
<dbReference type="PRINTS" id="PR00783">
    <property type="entry name" value="MINTRINSICP"/>
</dbReference>
<dbReference type="Pfam" id="PF00230">
    <property type="entry name" value="MIP"/>
    <property type="match status" value="1"/>
</dbReference>
<keyword evidence="5 8" id="KW-0812">Transmembrane</keyword>
<dbReference type="Proteomes" id="UP000694888">
    <property type="component" value="Unplaced"/>
</dbReference>
<dbReference type="InterPro" id="IPR023271">
    <property type="entry name" value="Aquaporin-like"/>
</dbReference>
<feature type="region of interest" description="Disordered" evidence="9">
    <location>
        <begin position="1"/>
        <end position="24"/>
    </location>
</feature>
<feature type="region of interest" description="Disordered" evidence="9">
    <location>
        <begin position="131"/>
        <end position="173"/>
    </location>
</feature>
<accession>A0ABM0K2D3</accession>
<evidence type="ECO:0000256" key="5">
    <source>
        <dbReference type="ARBA" id="ARBA00022692"/>
    </source>
</evidence>
<feature type="transmembrane region" description="Helical" evidence="10">
    <location>
        <begin position="77"/>
        <end position="98"/>
    </location>
</feature>
<feature type="compositionally biased region" description="Low complexity" evidence="9">
    <location>
        <begin position="147"/>
        <end position="159"/>
    </location>
</feature>
<keyword evidence="11" id="KW-1185">Reference proteome</keyword>
<proteinExistence type="inferred from homology"/>
<dbReference type="GeneID" id="101850906"/>
<dbReference type="PROSITE" id="PS00221">
    <property type="entry name" value="MIP"/>
    <property type="match status" value="1"/>
</dbReference>
<protein>
    <submittedName>
        <fullName evidence="12">Lens fiber major intrinsic protein-like</fullName>
    </submittedName>
</protein>
<reference evidence="12" key="1">
    <citation type="submission" date="2025-08" db="UniProtKB">
        <authorList>
            <consortium name="RefSeq"/>
        </authorList>
    </citation>
    <scope>IDENTIFICATION</scope>
</reference>
<comment type="similarity">
    <text evidence="2 8">Belongs to the MIP/aquaporin (TC 1.A.8) family.</text>
</comment>
<sequence length="192" mass="20011">MSVASIPGQLKVDDQPSRTRGRDQRSVWSRVYQRERDDVTQAPLWRAALAEFVGSFLLVVFTVGVGLSEEGTEGVSLLQVALGCGFFLSVIVSALGGVSGGHVNPAVSLGFLLTGQISCSRSTGRARCVALRSAPSSTSSPSPPSRSPSGPGDAGSRPARGATAGSEVRTGTRRRRTCLVEVVLTGARRRAG</sequence>
<evidence type="ECO:0000256" key="8">
    <source>
        <dbReference type="RuleBase" id="RU000477"/>
    </source>
</evidence>
<dbReference type="InterPro" id="IPR022357">
    <property type="entry name" value="MIP_CS"/>
</dbReference>
<feature type="compositionally biased region" description="Basic and acidic residues" evidence="9">
    <location>
        <begin position="11"/>
        <end position="24"/>
    </location>
</feature>
<dbReference type="RefSeq" id="XP_005107114.1">
    <property type="nucleotide sequence ID" value="XM_005107057.1"/>
</dbReference>
<keyword evidence="4" id="KW-1003">Cell membrane</keyword>
<gene>
    <name evidence="12" type="primary">LOC101850906</name>
</gene>
<dbReference type="SUPFAM" id="SSF81338">
    <property type="entry name" value="Aquaporin-like"/>
    <property type="match status" value="1"/>
</dbReference>
<evidence type="ECO:0000256" key="6">
    <source>
        <dbReference type="ARBA" id="ARBA00022989"/>
    </source>
</evidence>
<evidence type="ECO:0000256" key="9">
    <source>
        <dbReference type="SAM" id="MobiDB-lite"/>
    </source>
</evidence>
<evidence type="ECO:0000256" key="10">
    <source>
        <dbReference type="SAM" id="Phobius"/>
    </source>
</evidence>
<evidence type="ECO:0000256" key="3">
    <source>
        <dbReference type="ARBA" id="ARBA00022448"/>
    </source>
</evidence>
<keyword evidence="7 10" id="KW-0472">Membrane</keyword>
<dbReference type="InterPro" id="IPR000425">
    <property type="entry name" value="MIP"/>
</dbReference>
<dbReference type="PANTHER" id="PTHR19139">
    <property type="entry name" value="AQUAPORIN TRANSPORTER"/>
    <property type="match status" value="1"/>
</dbReference>